<reference evidence="2 3" key="1">
    <citation type="journal article" date="2019" name="Int. J. Syst. Evol. Microbiol.">
        <title>The Global Catalogue of Microorganisms (GCM) 10K type strain sequencing project: providing services to taxonomists for standard genome sequencing and annotation.</title>
        <authorList>
            <consortium name="The Broad Institute Genomics Platform"/>
            <consortium name="The Broad Institute Genome Sequencing Center for Infectious Disease"/>
            <person name="Wu L."/>
            <person name="Ma J."/>
        </authorList>
    </citation>
    <scope>NUCLEOTIDE SEQUENCE [LARGE SCALE GENOMIC DNA]</scope>
    <source>
        <strain evidence="2 3">JCM 14545</strain>
    </source>
</reference>
<protein>
    <recommendedName>
        <fullName evidence="1">Beta-ketoacyl synthase-like N-terminal domain-containing protein</fullName>
    </recommendedName>
</protein>
<dbReference type="Proteomes" id="UP001501116">
    <property type="component" value="Unassembled WGS sequence"/>
</dbReference>
<sequence length="283" mass="28183">MIGVTAASVHLPDTDLGPVLTELAGPGGWPESLAGTACPPERAATLLGRRGLLMKEPATRLALCATHRALGLAPGPVPPPDRDPGTAVVAAVNLGNVETVADLARTVEREGYRAASPLTAPNASSNVVATTVARWFGFGGANLQVCSGAMAGADALVLAVLLLRAGRARRVALVGAEPADPVAADLRREGGAVNPRAGAACVVLTASGDGVPLELSDGEDREASIVVGPAGVDLVARWGDYYGAQDVVSLALAYHLTAAGVAASVTVRTGGRTAVLGGANAGS</sequence>
<dbReference type="EMBL" id="BAAANN010000008">
    <property type="protein sequence ID" value="GAA1954458.1"/>
    <property type="molecule type" value="Genomic_DNA"/>
</dbReference>
<dbReference type="RefSeq" id="WP_344416990.1">
    <property type="nucleotide sequence ID" value="NZ_BAAANN010000008.1"/>
</dbReference>
<gene>
    <name evidence="2" type="ORF">GCM10009754_24910</name>
</gene>
<accession>A0ABN2QLZ5</accession>
<evidence type="ECO:0000313" key="3">
    <source>
        <dbReference type="Proteomes" id="UP001501116"/>
    </source>
</evidence>
<dbReference type="InterPro" id="IPR016039">
    <property type="entry name" value="Thiolase-like"/>
</dbReference>
<proteinExistence type="predicted"/>
<keyword evidence="3" id="KW-1185">Reference proteome</keyword>
<dbReference type="SUPFAM" id="SSF53901">
    <property type="entry name" value="Thiolase-like"/>
    <property type="match status" value="1"/>
</dbReference>
<name>A0ABN2QLZ5_9PSEU</name>
<dbReference type="Pfam" id="PF00109">
    <property type="entry name" value="ketoacyl-synt"/>
    <property type="match status" value="1"/>
</dbReference>
<feature type="domain" description="Beta-ketoacyl synthase-like N-terminal" evidence="1">
    <location>
        <begin position="56"/>
        <end position="193"/>
    </location>
</feature>
<organism evidence="2 3">
    <name type="scientific">Amycolatopsis minnesotensis</name>
    <dbReference type="NCBI Taxonomy" id="337894"/>
    <lineage>
        <taxon>Bacteria</taxon>
        <taxon>Bacillati</taxon>
        <taxon>Actinomycetota</taxon>
        <taxon>Actinomycetes</taxon>
        <taxon>Pseudonocardiales</taxon>
        <taxon>Pseudonocardiaceae</taxon>
        <taxon>Amycolatopsis</taxon>
    </lineage>
</organism>
<dbReference type="Gene3D" id="3.40.47.10">
    <property type="match status" value="1"/>
</dbReference>
<comment type="caution">
    <text evidence="2">The sequence shown here is derived from an EMBL/GenBank/DDBJ whole genome shotgun (WGS) entry which is preliminary data.</text>
</comment>
<dbReference type="InterPro" id="IPR014030">
    <property type="entry name" value="Ketoacyl_synth_N"/>
</dbReference>
<evidence type="ECO:0000259" key="1">
    <source>
        <dbReference type="Pfam" id="PF00109"/>
    </source>
</evidence>
<evidence type="ECO:0000313" key="2">
    <source>
        <dbReference type="EMBL" id="GAA1954458.1"/>
    </source>
</evidence>